<dbReference type="AlphaFoldDB" id="A0A3Q0QXP3"/>
<evidence type="ECO:0000313" key="3">
    <source>
        <dbReference type="Ensembl" id="ENSACIP00000002758.1"/>
    </source>
</evidence>
<evidence type="ECO:0000256" key="2">
    <source>
        <dbReference type="SAM" id="MobiDB-lite"/>
    </source>
</evidence>
<feature type="coiled-coil region" evidence="1">
    <location>
        <begin position="79"/>
        <end position="192"/>
    </location>
</feature>
<dbReference type="SUPFAM" id="SSF57997">
    <property type="entry name" value="Tropomyosin"/>
    <property type="match status" value="1"/>
</dbReference>
<feature type="region of interest" description="Disordered" evidence="2">
    <location>
        <begin position="613"/>
        <end position="632"/>
    </location>
</feature>
<evidence type="ECO:0000256" key="1">
    <source>
        <dbReference type="SAM" id="Coils"/>
    </source>
</evidence>
<dbReference type="PANTHER" id="PTHR23171">
    <property type="entry name" value="GDOWN1"/>
    <property type="match status" value="1"/>
</dbReference>
<organism evidence="3 4">
    <name type="scientific">Amphilophus citrinellus</name>
    <name type="common">Midas cichlid</name>
    <name type="synonym">Cichlasoma citrinellum</name>
    <dbReference type="NCBI Taxonomy" id="61819"/>
    <lineage>
        <taxon>Eukaryota</taxon>
        <taxon>Metazoa</taxon>
        <taxon>Chordata</taxon>
        <taxon>Craniata</taxon>
        <taxon>Vertebrata</taxon>
        <taxon>Euteleostomi</taxon>
        <taxon>Actinopterygii</taxon>
        <taxon>Neopterygii</taxon>
        <taxon>Teleostei</taxon>
        <taxon>Neoteleostei</taxon>
        <taxon>Acanthomorphata</taxon>
        <taxon>Ovalentaria</taxon>
        <taxon>Cichlomorphae</taxon>
        <taxon>Cichliformes</taxon>
        <taxon>Cichlidae</taxon>
        <taxon>New World cichlids</taxon>
        <taxon>Cichlasomatinae</taxon>
        <taxon>Heroini</taxon>
        <taxon>Amphilophus</taxon>
    </lineage>
</organism>
<sequence>MSSGQSLFYHHNIYTRLSGFLFRLYLNLPGICVQVRDSLEKVRERMYGQFGGMQQSVQKLSQELRVMIMTTPLNSRDEVKSLQSTCEKAQQKLRDTERELAAVQAENQTLRLQVESSQEANNKALKELSAKLEREYEEKLQEEQRKHREEIENLQAQLDEYIRRLEEAERNIKIAEAKIAERDQRIMEVERLLDCMGKVNQNVMCQMYYFTSCTCLSSSGDLRERIKHLNDMVFCQQRKVKGMIEEVESLRAQVAQKDMFISELLDRIAIVECENNELEDKLKYFMSTQNKPREVLETREIGVGCDLLPRKLLQTLPDKGQKIKDLRDKVCLAIEHHAEEERRQSLVSAAGTELQYQQPFANQQHAASIEPAASHQNRQNVAVADDASQEMVTSPVSAQAHENHTLEEHQDLLVSGAAAAESMETAADGASLNADKTKEGDLVEALERVTLSETTTGGSSKSKDPLKSRDNHFLRKQPPTKPHYITVLENTEKLPAPMKQKFKTNKLPHRNDTPPSGFLPPSQFFERSPRSPLSAQARRERDKKHLDDITAAKLPLLHHMPAQVISLEESAALLKEQTKKRQVSAELQAKLAAQKLSEGLKVSMGSYTPDGGPMAAYREVHDEGAQLSSDED</sequence>
<dbReference type="Ensembl" id="ENSACIT00000002856.1">
    <property type="protein sequence ID" value="ENSACIP00000002758.1"/>
    <property type="gene ID" value="ENSACIG00000002205.1"/>
</dbReference>
<keyword evidence="4" id="KW-1185">Reference proteome</keyword>
<dbReference type="Proteomes" id="UP000261340">
    <property type="component" value="Unplaced"/>
</dbReference>
<reference evidence="3" key="1">
    <citation type="submission" date="2025-08" db="UniProtKB">
        <authorList>
            <consortium name="Ensembl"/>
        </authorList>
    </citation>
    <scope>IDENTIFICATION</scope>
</reference>
<feature type="region of interest" description="Disordered" evidence="2">
    <location>
        <begin position="448"/>
        <end position="483"/>
    </location>
</feature>
<dbReference type="STRING" id="61819.ENSACIP00000002758"/>
<dbReference type="PANTHER" id="PTHR23171:SF4">
    <property type="entry name" value="TUFTELIN"/>
    <property type="match status" value="1"/>
</dbReference>
<dbReference type="GO" id="GO:0006368">
    <property type="term" value="P:transcription elongation by RNA polymerase II"/>
    <property type="evidence" value="ECO:0007669"/>
    <property type="project" value="InterPro"/>
</dbReference>
<proteinExistence type="predicted"/>
<feature type="compositionally biased region" description="Basic and acidic residues" evidence="2">
    <location>
        <begin position="461"/>
        <end position="473"/>
    </location>
</feature>
<dbReference type="GO" id="GO:0035556">
    <property type="term" value="P:intracellular signal transduction"/>
    <property type="evidence" value="ECO:0007669"/>
    <property type="project" value="TreeGrafter"/>
</dbReference>
<feature type="region of interest" description="Disordered" evidence="2">
    <location>
        <begin position="504"/>
        <end position="540"/>
    </location>
</feature>
<dbReference type="InterPro" id="IPR051375">
    <property type="entry name" value="Tuftelin_GRINL1A/MYZAP/CCD68"/>
</dbReference>
<dbReference type="GO" id="GO:0003711">
    <property type="term" value="F:transcription elongation factor activity"/>
    <property type="evidence" value="ECO:0007669"/>
    <property type="project" value="InterPro"/>
</dbReference>
<protein>
    <submittedName>
        <fullName evidence="3">Myocardial zonula adherens protein</fullName>
    </submittedName>
</protein>
<dbReference type="GO" id="GO:0005634">
    <property type="term" value="C:nucleus"/>
    <property type="evidence" value="ECO:0007669"/>
    <property type="project" value="InterPro"/>
</dbReference>
<accession>A0A3Q0QXP3</accession>
<evidence type="ECO:0000313" key="4">
    <source>
        <dbReference type="Proteomes" id="UP000261340"/>
    </source>
</evidence>
<reference evidence="3" key="2">
    <citation type="submission" date="2025-09" db="UniProtKB">
        <authorList>
            <consortium name="Ensembl"/>
        </authorList>
    </citation>
    <scope>IDENTIFICATION</scope>
</reference>
<dbReference type="InterPro" id="IPR026213">
    <property type="entry name" value="GRINL1"/>
</dbReference>
<name>A0A3Q0QXP3_AMPCI</name>
<keyword evidence="1" id="KW-0175">Coiled coil</keyword>
<dbReference type="GeneTree" id="ENSGT00950000183065"/>
<dbReference type="Pfam" id="PF15328">
    <property type="entry name" value="GCOM2"/>
    <property type="match status" value="1"/>
</dbReference>